<dbReference type="GO" id="GO:0005634">
    <property type="term" value="C:nucleus"/>
    <property type="evidence" value="ECO:0007669"/>
    <property type="project" value="UniProtKB-SubCell"/>
</dbReference>
<dbReference type="EMBL" id="JAIWQS010000003">
    <property type="protein sequence ID" value="KAJ8770181.1"/>
    <property type="molecule type" value="Genomic_DNA"/>
</dbReference>
<dbReference type="InterPro" id="IPR010301">
    <property type="entry name" value="RRP1"/>
</dbReference>
<evidence type="ECO:0000313" key="6">
    <source>
        <dbReference type="EMBL" id="KAJ8770181.1"/>
    </source>
</evidence>
<keyword evidence="7" id="KW-1185">Reference proteome</keyword>
<feature type="region of interest" description="Disordered" evidence="5">
    <location>
        <begin position="317"/>
        <end position="366"/>
    </location>
</feature>
<evidence type="ECO:0000256" key="5">
    <source>
        <dbReference type="SAM" id="MobiDB-lite"/>
    </source>
</evidence>
<proteinExistence type="inferred from homology"/>
<reference evidence="6 7" key="1">
    <citation type="submission" date="2021-09" db="EMBL/GenBank/DDBJ databases">
        <title>Genomic insights and catalytic innovation underlie evolution of tropane alkaloids biosynthesis.</title>
        <authorList>
            <person name="Wang Y.-J."/>
            <person name="Tian T."/>
            <person name="Huang J.-P."/>
            <person name="Huang S.-X."/>
        </authorList>
    </citation>
    <scope>NUCLEOTIDE SEQUENCE [LARGE SCALE GENOMIC DNA]</scope>
    <source>
        <strain evidence="6">KIB-2018</strain>
        <tissue evidence="6">Leaf</tissue>
    </source>
</reference>
<evidence type="ECO:0000313" key="7">
    <source>
        <dbReference type="Proteomes" id="UP001159364"/>
    </source>
</evidence>
<feature type="compositionally biased region" description="Basic residues" evidence="5">
    <location>
        <begin position="516"/>
        <end position="529"/>
    </location>
</feature>
<sequence>MRTMELGSSLIRQLAASDNKTRNRAIRTVLKTWLPSESEISEEDMKKLWKGLFYCVWHSDKTAAQTHLIDRLSSLFPDLPLPLCLHYFSVFLLTLRREWTGIDALRLDKFYLLIRKFIRSFFLLLKKNSWDLELSERLMGVLLERTFLADDQLQGHGVNYHIASVFLEELRPFLPLSKPVIEILLNPFVSVMGKVKDKVLLGKVKSNIFDFLLKMGKKFLEVRRSTEHVDSGDDTFVFGSVSLALGLSSRFYEIGSSIQCCQGNRKLLFGLHDDFSKLEKELASSGLNVSIPEVNSLTDEDQVPNLVPIVDEMEVDGTNVGVPNGRNSTILKKSQKAKKNSSAECKKKKKKKDNSKANSRKDAVDESEIVENNEKLSKEMISDVNLIPLNESLISNLQMQFEKVAEEGGLNEDVGSVLDCTIASSDENVPKRRKRARGMDMLQSENLGLSEQDISESDKAVKSVKKVRFSMKNNLVWKPNTPLPPQSLRIPPSVTPRGSALKKGIPPGPVKDLPAKTKKPRAKSTKKIQNRVLGVSPSVKRSKKLKSVSK</sequence>
<dbReference type="PANTHER" id="PTHR13026:SF0">
    <property type="entry name" value="RIBOSOMAL RNA PROCESSING 1B"/>
    <property type="match status" value="1"/>
</dbReference>
<evidence type="ECO:0000256" key="4">
    <source>
        <dbReference type="ARBA" id="ARBA00023242"/>
    </source>
</evidence>
<comment type="caution">
    <text evidence="6">The sequence shown here is derived from an EMBL/GenBank/DDBJ whole genome shotgun (WGS) entry which is preliminary data.</text>
</comment>
<dbReference type="GO" id="GO:0006364">
    <property type="term" value="P:rRNA processing"/>
    <property type="evidence" value="ECO:0007669"/>
    <property type="project" value="UniProtKB-KW"/>
</dbReference>
<evidence type="ECO:0000256" key="1">
    <source>
        <dbReference type="ARBA" id="ARBA00004123"/>
    </source>
</evidence>
<gene>
    <name evidence="6" type="ORF">K2173_011516</name>
</gene>
<name>A0AAV8TT99_9ROSI</name>
<evidence type="ECO:0000256" key="2">
    <source>
        <dbReference type="ARBA" id="ARBA00006374"/>
    </source>
</evidence>
<dbReference type="PANTHER" id="PTHR13026">
    <property type="entry name" value="NNP-1 PROTEIN NOVEL NUCLEAR PROTEIN 1 NOP52"/>
    <property type="match status" value="1"/>
</dbReference>
<organism evidence="6 7">
    <name type="scientific">Erythroxylum novogranatense</name>
    <dbReference type="NCBI Taxonomy" id="1862640"/>
    <lineage>
        <taxon>Eukaryota</taxon>
        <taxon>Viridiplantae</taxon>
        <taxon>Streptophyta</taxon>
        <taxon>Embryophyta</taxon>
        <taxon>Tracheophyta</taxon>
        <taxon>Spermatophyta</taxon>
        <taxon>Magnoliopsida</taxon>
        <taxon>eudicotyledons</taxon>
        <taxon>Gunneridae</taxon>
        <taxon>Pentapetalae</taxon>
        <taxon>rosids</taxon>
        <taxon>fabids</taxon>
        <taxon>Malpighiales</taxon>
        <taxon>Erythroxylaceae</taxon>
        <taxon>Erythroxylum</taxon>
    </lineage>
</organism>
<feature type="compositionally biased region" description="Basic residues" evidence="5">
    <location>
        <begin position="540"/>
        <end position="550"/>
    </location>
</feature>
<comment type="subcellular location">
    <subcellularLocation>
        <location evidence="1">Nucleus</location>
    </subcellularLocation>
</comment>
<evidence type="ECO:0008006" key="8">
    <source>
        <dbReference type="Google" id="ProtNLM"/>
    </source>
</evidence>
<keyword evidence="4" id="KW-0539">Nucleus</keyword>
<evidence type="ECO:0000256" key="3">
    <source>
        <dbReference type="ARBA" id="ARBA00022552"/>
    </source>
</evidence>
<comment type="similarity">
    <text evidence="2">Belongs to the RRP1 family.</text>
</comment>
<dbReference type="Proteomes" id="UP001159364">
    <property type="component" value="Linkage Group LG03"/>
</dbReference>
<protein>
    <recommendedName>
        <fullName evidence="8">Ribosomal RNA processing protein 1 homolog</fullName>
    </recommendedName>
</protein>
<dbReference type="GO" id="GO:0030688">
    <property type="term" value="C:preribosome, small subunit precursor"/>
    <property type="evidence" value="ECO:0007669"/>
    <property type="project" value="InterPro"/>
</dbReference>
<feature type="region of interest" description="Disordered" evidence="5">
    <location>
        <begin position="480"/>
        <end position="550"/>
    </location>
</feature>
<dbReference type="AlphaFoldDB" id="A0AAV8TT99"/>
<accession>A0AAV8TT99</accession>
<keyword evidence="3" id="KW-0698">rRNA processing</keyword>
<dbReference type="Pfam" id="PF05997">
    <property type="entry name" value="Nop52"/>
    <property type="match status" value="1"/>
</dbReference>